<proteinExistence type="predicted"/>
<dbReference type="OrthoDB" id="10263741at2759"/>
<feature type="region of interest" description="Disordered" evidence="1">
    <location>
        <begin position="93"/>
        <end position="126"/>
    </location>
</feature>
<sequence length="126" mass="15483">RFRPTDQNLPFFKPPNHHAPQHSLEELLPERQQNLHQMAKNYKRLQKIEHKFYWLISRKHFKIKYSLLKVQHQLRIKFWNTFSNQAWQQPSAEKINNNNNNNNNKKHKLSSNWTKHIPHFDHRTTS</sequence>
<gene>
    <name evidence="2" type="ORF">VP01_6357g1</name>
</gene>
<protein>
    <submittedName>
        <fullName evidence="2">Uncharacterized protein</fullName>
    </submittedName>
</protein>
<organism evidence="2 3">
    <name type="scientific">Puccinia sorghi</name>
    <dbReference type="NCBI Taxonomy" id="27349"/>
    <lineage>
        <taxon>Eukaryota</taxon>
        <taxon>Fungi</taxon>
        <taxon>Dikarya</taxon>
        <taxon>Basidiomycota</taxon>
        <taxon>Pucciniomycotina</taxon>
        <taxon>Pucciniomycetes</taxon>
        <taxon>Pucciniales</taxon>
        <taxon>Pucciniaceae</taxon>
        <taxon>Puccinia</taxon>
    </lineage>
</organism>
<reference evidence="2 3" key="1">
    <citation type="submission" date="2015-08" db="EMBL/GenBank/DDBJ databases">
        <title>Next Generation Sequencing and Analysis of the Genome of Puccinia sorghi L Schw, the Causal Agent of Maize Common Rust.</title>
        <authorList>
            <person name="Rochi L."/>
            <person name="Burguener G."/>
            <person name="Darino M."/>
            <person name="Turjanski A."/>
            <person name="Kreff E."/>
            <person name="Dieguez M.J."/>
            <person name="Sacco F."/>
        </authorList>
    </citation>
    <scope>NUCLEOTIDE SEQUENCE [LARGE SCALE GENOMIC DNA]</scope>
    <source>
        <strain evidence="2 3">RO10H11247</strain>
    </source>
</reference>
<evidence type="ECO:0000313" key="2">
    <source>
        <dbReference type="EMBL" id="KNZ47498.1"/>
    </source>
</evidence>
<comment type="caution">
    <text evidence="2">The sequence shown here is derived from an EMBL/GenBank/DDBJ whole genome shotgun (WGS) entry which is preliminary data.</text>
</comment>
<feature type="region of interest" description="Disordered" evidence="1">
    <location>
        <begin position="1"/>
        <end position="20"/>
    </location>
</feature>
<evidence type="ECO:0000256" key="1">
    <source>
        <dbReference type="SAM" id="MobiDB-lite"/>
    </source>
</evidence>
<accession>A0A0L6UG30</accession>
<dbReference type="VEuPathDB" id="FungiDB:VP01_6357g1"/>
<keyword evidence="3" id="KW-1185">Reference proteome</keyword>
<feature type="non-terminal residue" evidence="2">
    <location>
        <position position="1"/>
    </location>
</feature>
<name>A0A0L6UG30_9BASI</name>
<dbReference type="EMBL" id="LAVV01011671">
    <property type="protein sequence ID" value="KNZ47498.1"/>
    <property type="molecule type" value="Genomic_DNA"/>
</dbReference>
<dbReference type="Proteomes" id="UP000037035">
    <property type="component" value="Unassembled WGS sequence"/>
</dbReference>
<evidence type="ECO:0000313" key="3">
    <source>
        <dbReference type="Proteomes" id="UP000037035"/>
    </source>
</evidence>
<dbReference type="AlphaFoldDB" id="A0A0L6UG30"/>